<accession>A0A367Q5L3</accession>
<keyword evidence="3" id="KW-1185">Reference proteome</keyword>
<organism evidence="2 3">
    <name type="scientific">Nostoc minutum NIES-26</name>
    <dbReference type="NCBI Taxonomy" id="1844469"/>
    <lineage>
        <taxon>Bacteria</taxon>
        <taxon>Bacillati</taxon>
        <taxon>Cyanobacteriota</taxon>
        <taxon>Cyanophyceae</taxon>
        <taxon>Nostocales</taxon>
        <taxon>Nostocaceae</taxon>
        <taxon>Nostoc</taxon>
    </lineage>
</organism>
<comment type="caution">
    <text evidence="2">The sequence shown here is derived from an EMBL/GenBank/DDBJ whole genome shotgun (WGS) entry which is preliminary data.</text>
</comment>
<dbReference type="AlphaFoldDB" id="A0A367Q5L3"/>
<feature type="transmembrane region" description="Helical" evidence="1">
    <location>
        <begin position="33"/>
        <end position="53"/>
    </location>
</feature>
<dbReference type="Proteomes" id="UP000252107">
    <property type="component" value="Unassembled WGS sequence"/>
</dbReference>
<sequence>MLKFTKPKFVKSQPKNEQLNSFLSYGPAIPTRIGIIAVIGCSAGCISLLVQFLNYGAIRRLVKNEVPSLIQLSSGETIYAQAVEPAQRSSETIKKFVSDSFVGMFNWDGLIQKNNAQGKLVIETDPGVEIKGVDNNSIRKVTTRAYEAAFALSEKQGFRAAFLRRLSQMTDPEVFSGNLRVAIIPNYISNPRKIREGKWEIDFQSTLVTFKKLDNAGDAIALNKTVTVEAITTPQKPPRDTSELAKKIYEIRQPGLEITQIVDLNLGKN</sequence>
<evidence type="ECO:0000313" key="3">
    <source>
        <dbReference type="Proteomes" id="UP000252107"/>
    </source>
</evidence>
<protein>
    <submittedName>
        <fullName evidence="2">Uncharacterized protein</fullName>
    </submittedName>
</protein>
<name>A0A367Q5L3_9NOSO</name>
<dbReference type="EMBL" id="LXQD01000343">
    <property type="protein sequence ID" value="RCJ19071.1"/>
    <property type="molecule type" value="Genomic_DNA"/>
</dbReference>
<evidence type="ECO:0000313" key="2">
    <source>
        <dbReference type="EMBL" id="RCJ19071.1"/>
    </source>
</evidence>
<keyword evidence="1" id="KW-0472">Membrane</keyword>
<evidence type="ECO:0000256" key="1">
    <source>
        <dbReference type="SAM" id="Phobius"/>
    </source>
</evidence>
<proteinExistence type="predicted"/>
<gene>
    <name evidence="2" type="ORF">A6770_32330</name>
</gene>
<reference evidence="2" key="1">
    <citation type="submission" date="2016-04" db="EMBL/GenBank/DDBJ databases">
        <authorList>
            <person name="Tabuchi Yagui T.R."/>
        </authorList>
    </citation>
    <scope>NUCLEOTIDE SEQUENCE [LARGE SCALE GENOMIC DNA]</scope>
    <source>
        <strain evidence="2">NIES-26</strain>
    </source>
</reference>
<keyword evidence="1" id="KW-1133">Transmembrane helix</keyword>
<keyword evidence="1" id="KW-0812">Transmembrane</keyword>